<gene>
    <name evidence="1" type="ORF">ACOLOM_LOCUS5222</name>
</gene>
<reference evidence="1" key="1">
    <citation type="submission" date="2021-06" db="EMBL/GenBank/DDBJ databases">
        <authorList>
            <person name="Kallberg Y."/>
            <person name="Tangrot J."/>
            <person name="Rosling A."/>
        </authorList>
    </citation>
    <scope>NUCLEOTIDE SEQUENCE</scope>
    <source>
        <strain evidence="1">CL356</strain>
    </source>
</reference>
<keyword evidence="2" id="KW-1185">Reference proteome</keyword>
<feature type="non-terminal residue" evidence="1">
    <location>
        <position position="1"/>
    </location>
</feature>
<proteinExistence type="predicted"/>
<accession>A0ACA9LZB1</accession>
<dbReference type="EMBL" id="CAJVPT010009329">
    <property type="protein sequence ID" value="CAG8560718.1"/>
    <property type="molecule type" value="Genomic_DNA"/>
</dbReference>
<name>A0ACA9LZB1_9GLOM</name>
<evidence type="ECO:0000313" key="2">
    <source>
        <dbReference type="Proteomes" id="UP000789525"/>
    </source>
</evidence>
<comment type="caution">
    <text evidence="1">The sequence shown here is derived from an EMBL/GenBank/DDBJ whole genome shotgun (WGS) entry which is preliminary data.</text>
</comment>
<evidence type="ECO:0000313" key="1">
    <source>
        <dbReference type="EMBL" id="CAG8560718.1"/>
    </source>
</evidence>
<organism evidence="1 2">
    <name type="scientific">Acaulospora colombiana</name>
    <dbReference type="NCBI Taxonomy" id="27376"/>
    <lineage>
        <taxon>Eukaryota</taxon>
        <taxon>Fungi</taxon>
        <taxon>Fungi incertae sedis</taxon>
        <taxon>Mucoromycota</taxon>
        <taxon>Glomeromycotina</taxon>
        <taxon>Glomeromycetes</taxon>
        <taxon>Diversisporales</taxon>
        <taxon>Acaulosporaceae</taxon>
        <taxon>Acaulospora</taxon>
    </lineage>
</organism>
<protein>
    <submittedName>
        <fullName evidence="1">12505_t:CDS:1</fullName>
    </submittedName>
</protein>
<sequence>VRWANRRTAQSNSANVHLKINPYTAQCGYGILIDSFSNEKTNRPLKFIIDVEETKRILLEQEDTNGDSQITIQDVGPKTLTVGTANSGGYRKFEIRGTYMLSNLLQELALAEGYGRKHVVLDEARLNENPVDRLSRMIRNLFWDGLTRKIDAEGLEVICADPKNKTADHSPRIYVPHGEDEIYEYYKGVAESRPHLKLEVERLPEQITPEYVKSINDRPGILSLAMQKVIDDNGNATFKGVPFVVPGGRFNEMYGWDSYFETLGLAVDGRIELAKGMVDNFVYEITHYGKILNANRSYYLTRSQPPFLTDMAMKVYERLSDDEGEKKRWLAVAIRAAIKEYHTIWMSEPRYDPETGLSRYYPTGLGIPPETEASHFDHVILPFAEKLGLSIKEYAAKYQTKEIQEPLLDEYFLHDRAVRESGHDTTYRFEKRCAYLATIDLNSLLYKYEIDIGEIIREIYDDHFELGGGTIDTSAVWFERAELRKERIDKYLWNEEKGLYCDYNTVTKSQSVYDSVTAFWALWAGCASQEQAEKLVKISLPKFEVLGGLVSGTEESRGHITLDRPNRQWDYPFGWAPHQIMTWRGLENYGFMTEARRLAYRWCYTITKSFVDFNGVVPEKYDVVTLNHQVQVEYGNVGTDFKFVPREGFGWMNASYEVGLSYLTTHMRRALGACTSPEIFFTRNRVNREVIIDDSRVTTHVETSGKQEQPKVSSTIVETVGSIDNGTLLEKNTEVVEIDITKKG</sequence>
<dbReference type="Proteomes" id="UP000789525">
    <property type="component" value="Unassembled WGS sequence"/>
</dbReference>